<dbReference type="AlphaFoldDB" id="A0A348G559"/>
<dbReference type="Proteomes" id="UP000266934">
    <property type="component" value="Chromosome"/>
</dbReference>
<name>A0A348G559_9HYPH</name>
<evidence type="ECO:0000313" key="2">
    <source>
        <dbReference type="EMBL" id="BBF94692.1"/>
    </source>
</evidence>
<dbReference type="EMBL" id="AP018907">
    <property type="protein sequence ID" value="BBF94692.1"/>
    <property type="molecule type" value="Genomic_DNA"/>
</dbReference>
<evidence type="ECO:0000256" key="1">
    <source>
        <dbReference type="SAM" id="MobiDB-lite"/>
    </source>
</evidence>
<accession>A0A348G559</accession>
<keyword evidence="3" id="KW-1185">Reference proteome</keyword>
<proteinExistence type="predicted"/>
<organism evidence="2 3">
    <name type="scientific">Blastochloris tepida</name>
    <dbReference type="NCBI Taxonomy" id="2233851"/>
    <lineage>
        <taxon>Bacteria</taxon>
        <taxon>Pseudomonadati</taxon>
        <taxon>Pseudomonadota</taxon>
        <taxon>Alphaproteobacteria</taxon>
        <taxon>Hyphomicrobiales</taxon>
        <taxon>Blastochloridaceae</taxon>
        <taxon>Blastochloris</taxon>
    </lineage>
</organism>
<evidence type="ECO:0000313" key="3">
    <source>
        <dbReference type="Proteomes" id="UP000266934"/>
    </source>
</evidence>
<sequence>MTRTPNTIPMGEDHTPPFSKRPHPKNVPVREPNPASDVDPGGKLPHPGASAGTRDRGEVPQEIPEQNKRVRKRIGRIDPGGVDAWLGCLAHRSPQVDYR</sequence>
<dbReference type="KEGG" id="blag:BLTE_33770"/>
<reference evidence="2 3" key="1">
    <citation type="submission" date="2018-08" db="EMBL/GenBank/DDBJ databases">
        <title>Complete genome sequencing of Blastochloris tepida GI.</title>
        <authorList>
            <person name="Tsukatani Y."/>
            <person name="Mori H."/>
        </authorList>
    </citation>
    <scope>NUCLEOTIDE SEQUENCE [LARGE SCALE GENOMIC DNA]</scope>
    <source>
        <strain evidence="2 3">GI</strain>
    </source>
</reference>
<feature type="region of interest" description="Disordered" evidence="1">
    <location>
        <begin position="1"/>
        <end position="70"/>
    </location>
</feature>
<protein>
    <submittedName>
        <fullName evidence="2">Uncharacterized protein</fullName>
    </submittedName>
</protein>
<gene>
    <name evidence="2" type="ORF">BLTE_33770</name>
</gene>